<evidence type="ECO:0000313" key="2">
    <source>
        <dbReference type="EMBL" id="RDU42943.1"/>
    </source>
</evidence>
<dbReference type="EMBL" id="QRDH01000001">
    <property type="protein sequence ID" value="RDU42943.1"/>
    <property type="molecule type" value="Genomic_DNA"/>
</dbReference>
<keyword evidence="1" id="KW-0812">Transmembrane</keyword>
<dbReference type="SUPFAM" id="SSF52096">
    <property type="entry name" value="ClpP/crotonase"/>
    <property type="match status" value="1"/>
</dbReference>
<dbReference type="InterPro" id="IPR029045">
    <property type="entry name" value="ClpP/crotonase-like_dom_sf"/>
</dbReference>
<feature type="transmembrane region" description="Helical" evidence="1">
    <location>
        <begin position="28"/>
        <end position="50"/>
    </location>
</feature>
<reference evidence="2 3" key="1">
    <citation type="submission" date="2018-08" db="EMBL/GenBank/DDBJ databases">
        <title>Genome sequence of Marinobacter flavimaris KCTC 12185.</title>
        <authorList>
            <person name="Chun J."/>
            <person name="Kim B.-Y."/>
            <person name="Choi S.-B."/>
            <person name="Kwak M.-J."/>
        </authorList>
    </citation>
    <scope>NUCLEOTIDE SEQUENCE [LARGE SCALE GENOMIC DNA]</scope>
    <source>
        <strain evidence="2 3">KCTC 12185</strain>
    </source>
</reference>
<name>A0A3D8H8A0_9GAMM</name>
<feature type="transmembrane region" description="Helical" evidence="1">
    <location>
        <begin position="62"/>
        <end position="84"/>
    </location>
</feature>
<gene>
    <name evidence="2" type="ORF">DXI23_04595</name>
</gene>
<keyword evidence="1" id="KW-1133">Transmembrane helix</keyword>
<dbReference type="Proteomes" id="UP000256431">
    <property type="component" value="Unassembled WGS sequence"/>
</dbReference>
<evidence type="ECO:0000313" key="3">
    <source>
        <dbReference type="Proteomes" id="UP000256431"/>
    </source>
</evidence>
<comment type="caution">
    <text evidence="2">The sequence shown here is derived from an EMBL/GenBank/DDBJ whole genome shotgun (WGS) entry which is preliminary data.</text>
</comment>
<dbReference type="Gene3D" id="3.90.226.10">
    <property type="entry name" value="2-enoyl-CoA Hydratase, Chain A, domain 1"/>
    <property type="match status" value="1"/>
</dbReference>
<proteinExistence type="predicted"/>
<keyword evidence="1" id="KW-0472">Membrane</keyword>
<dbReference type="Gene3D" id="3.30.300.250">
    <property type="match status" value="1"/>
</dbReference>
<organism evidence="2 3">
    <name type="scientific">Marinobacter flavimaris</name>
    <dbReference type="NCBI Taxonomy" id="262076"/>
    <lineage>
        <taxon>Bacteria</taxon>
        <taxon>Pseudomonadati</taxon>
        <taxon>Pseudomonadota</taxon>
        <taxon>Gammaproteobacteria</taxon>
        <taxon>Pseudomonadales</taxon>
        <taxon>Marinobacteraceae</taxon>
        <taxon>Marinobacter</taxon>
    </lineage>
</organism>
<evidence type="ECO:0000256" key="1">
    <source>
        <dbReference type="SAM" id="Phobius"/>
    </source>
</evidence>
<protein>
    <submittedName>
        <fullName evidence="2">Uncharacterized protein</fullName>
    </submittedName>
</protein>
<accession>A0A3D8H8A0</accession>
<dbReference type="RefSeq" id="WP_104271314.1">
    <property type="nucleotide sequence ID" value="NZ_PSSW01000008.1"/>
</dbReference>
<sequence>MIQNTNYHGPTAFFRKHWNGDYSLARSYWINTLLVSLFAPALGLLISPLLQDLPARYSSASVLALTALGLLIWVWAITGTWASANKHVERGGKQGWATAAKLVIILSIIRTIGDVGNLSASLEDHWRVAMGEQAGPEYTVQVSADGQSIVFRGGMNDGAAEALSNALDMAPAVKNVVFNSMGGWVREGNLVADIILERKLSTYVEGECTSACTIAFLAGKDRLLGPNAKIGFHQFKFVGETFGENSDQTAARDVYERSGVSREFINRIVAIPSEEVWYPEKKELMAANVITQESNQKEITSPVAGLGRIDAGNQDIEKGLIDGFKQAADEINQSTPTMVDSETRLDKATVGPGAVLTYHYTFPNYSSDELDSVWIKSELRQSVTSNVCKNEIMKPALEYGGKYVYSYSGSDQIVIESFQITQKDCGDRPRASVSKNFVPVKLPHGVQIELPKNWQVLSENQRITIDSSVQSRAEFAGEVFDASSDLNFGANYYDDAGKTAALMNVRFYPNLEISQADARASGIPDISELDSVIRDSMTEAGQINGFSVLEWSGTSKQKINGITAFVTEYKRSSIYNSSNFKVRLVRVFNKERSFTMTVSYRENQEHLLRPICDRIVSSINI</sequence>
<keyword evidence="3" id="KW-1185">Reference proteome</keyword>
<dbReference type="AlphaFoldDB" id="A0A3D8H8A0"/>